<evidence type="ECO:0000256" key="1">
    <source>
        <dbReference type="ARBA" id="ARBA00001966"/>
    </source>
</evidence>
<evidence type="ECO:0000259" key="13">
    <source>
        <dbReference type="PROSITE" id="PS51449"/>
    </source>
</evidence>
<evidence type="ECO:0000313" key="16">
    <source>
        <dbReference type="Proteomes" id="UP000000602"/>
    </source>
</evidence>
<sequence>MKRISITTLGCKVNQFESASFSDNLSQTGYKIVGHNEEADYIIINTCTVTAAASAQSRHSIRHALRLSPTAKIIITGCYVEIGAEEIQAIEELRGREYHIIGNSCKDQVVDTIRSTGAEQLILGDIRKAKEICRLPVRHFGDRTRTYLRIQDGCQSFCTYCIVPFTRGPSRSLPLDEVIAQTRAFAEEGYQETVLTGIHIGEWGHDLKGGETFTDLLDRLSAEVPQMRFRISSLEPTEINARILELIKTRANIFPHLHIPLQSGSDQILARMNRHYDTARFAGIIEACHQAIPNLCIGIDVLAGFPGESEEHFASAYSFLQKLDFTYLHVFPYSIRPGTKAAEFTDQVASDIKAIRVKKLRALSDTKKSAFYQKQIGKTLPVQVEGKRAKDGLLRGYTDNYTLVHFAGADDLVRSSVDITLLENRDEYVYGKLV</sequence>
<dbReference type="RefSeq" id="WP_011190197.1">
    <property type="nucleotide sequence ID" value="NC_006138.1"/>
</dbReference>
<dbReference type="InterPro" id="IPR058240">
    <property type="entry name" value="rSAM_sf"/>
</dbReference>
<dbReference type="Proteomes" id="UP000000602">
    <property type="component" value="Chromosome"/>
</dbReference>
<dbReference type="PROSITE" id="PS01278">
    <property type="entry name" value="MTTASE_RADICAL"/>
    <property type="match status" value="1"/>
</dbReference>
<evidence type="ECO:0000259" key="12">
    <source>
        <dbReference type="PROSITE" id="PS50926"/>
    </source>
</evidence>
<evidence type="ECO:0000256" key="4">
    <source>
        <dbReference type="ARBA" id="ARBA00022485"/>
    </source>
</evidence>
<keyword evidence="16" id="KW-1185">Reference proteome</keyword>
<dbReference type="PROSITE" id="PS51918">
    <property type="entry name" value="RADICAL_SAM"/>
    <property type="match status" value="1"/>
</dbReference>
<dbReference type="SFLD" id="SFLDG01061">
    <property type="entry name" value="methylthiotransferase"/>
    <property type="match status" value="1"/>
</dbReference>
<comment type="catalytic activity">
    <reaction evidence="11">
        <text>N(6)-L-threonylcarbamoyladenosine(37) in tRNA + (sulfur carrier)-SH + AH2 + 2 S-adenosyl-L-methionine = 2-methylsulfanyl-N(6)-L-threonylcarbamoyladenosine(37) in tRNA + (sulfur carrier)-H + 5'-deoxyadenosine + L-methionine + A + S-adenosyl-L-homocysteine + 2 H(+)</text>
        <dbReference type="Rhea" id="RHEA:37075"/>
        <dbReference type="Rhea" id="RHEA-COMP:10163"/>
        <dbReference type="Rhea" id="RHEA-COMP:11092"/>
        <dbReference type="Rhea" id="RHEA-COMP:14737"/>
        <dbReference type="Rhea" id="RHEA-COMP:14739"/>
        <dbReference type="ChEBI" id="CHEBI:13193"/>
        <dbReference type="ChEBI" id="CHEBI:15378"/>
        <dbReference type="ChEBI" id="CHEBI:17319"/>
        <dbReference type="ChEBI" id="CHEBI:17499"/>
        <dbReference type="ChEBI" id="CHEBI:29917"/>
        <dbReference type="ChEBI" id="CHEBI:57844"/>
        <dbReference type="ChEBI" id="CHEBI:57856"/>
        <dbReference type="ChEBI" id="CHEBI:59789"/>
        <dbReference type="ChEBI" id="CHEBI:64428"/>
        <dbReference type="ChEBI" id="CHEBI:74418"/>
        <dbReference type="ChEBI" id="CHEBI:74420"/>
        <dbReference type="EC" id="2.8.4.5"/>
    </reaction>
</comment>
<evidence type="ECO:0000313" key="15">
    <source>
        <dbReference type="EMBL" id="CAG37685.1"/>
    </source>
</evidence>
<comment type="function">
    <text evidence="2">Catalyzes the methylthiolation of N6-threonylcarbamoyladenosine (t(6)A), leading to the formation of 2-methylthio-N6-threonylcarbamoyladenosine (ms(2)t(6)A) at position 37 in tRNAs that read codons beginning with adenine.</text>
</comment>
<evidence type="ECO:0000256" key="10">
    <source>
        <dbReference type="ARBA" id="ARBA00031213"/>
    </source>
</evidence>
<dbReference type="EMBL" id="CR522870">
    <property type="protein sequence ID" value="CAG37685.1"/>
    <property type="molecule type" value="Genomic_DNA"/>
</dbReference>
<dbReference type="InterPro" id="IPR006638">
    <property type="entry name" value="Elp3/MiaA/NifB-like_rSAM"/>
</dbReference>
<evidence type="ECO:0000256" key="7">
    <source>
        <dbReference type="ARBA" id="ARBA00022723"/>
    </source>
</evidence>
<dbReference type="Pfam" id="PF04055">
    <property type="entry name" value="Radical_SAM"/>
    <property type="match status" value="1"/>
</dbReference>
<keyword evidence="6" id="KW-0949">S-adenosyl-L-methionine</keyword>
<organism evidence="15 16">
    <name type="scientific">Desulfotalea psychrophila (strain LSv54 / DSM 12343)</name>
    <dbReference type="NCBI Taxonomy" id="177439"/>
    <lineage>
        <taxon>Bacteria</taxon>
        <taxon>Pseudomonadati</taxon>
        <taxon>Thermodesulfobacteriota</taxon>
        <taxon>Desulfobulbia</taxon>
        <taxon>Desulfobulbales</taxon>
        <taxon>Desulfocapsaceae</taxon>
        <taxon>Desulfotalea</taxon>
    </lineage>
</organism>
<evidence type="ECO:0000256" key="3">
    <source>
        <dbReference type="ARBA" id="ARBA00013273"/>
    </source>
</evidence>
<proteinExistence type="predicted"/>
<dbReference type="InterPro" id="IPR002792">
    <property type="entry name" value="TRAM_dom"/>
</dbReference>
<dbReference type="SFLD" id="SFLDG01082">
    <property type="entry name" value="B12-binding_domain_containing"/>
    <property type="match status" value="1"/>
</dbReference>
<dbReference type="GO" id="GO:0046872">
    <property type="term" value="F:metal ion binding"/>
    <property type="evidence" value="ECO:0007669"/>
    <property type="project" value="UniProtKB-KW"/>
</dbReference>
<dbReference type="Pfam" id="PF01938">
    <property type="entry name" value="TRAM"/>
    <property type="match status" value="1"/>
</dbReference>
<evidence type="ECO:0000256" key="6">
    <source>
        <dbReference type="ARBA" id="ARBA00022691"/>
    </source>
</evidence>
<accession>Q6AIZ5</accession>
<evidence type="ECO:0000256" key="5">
    <source>
        <dbReference type="ARBA" id="ARBA00022679"/>
    </source>
</evidence>
<comment type="cofactor">
    <cofactor evidence="1">
        <name>[4Fe-4S] cluster</name>
        <dbReference type="ChEBI" id="CHEBI:49883"/>
    </cofactor>
</comment>
<dbReference type="InterPro" id="IPR007197">
    <property type="entry name" value="rSAM"/>
</dbReference>
<protein>
    <recommendedName>
        <fullName evidence="3">tRNA (N(6)-L-threonylcarbamoyladenosine(37)-C(2))-methylthiotransferase</fullName>
        <ecNumber evidence="3">2.8.4.5</ecNumber>
    </recommendedName>
    <alternativeName>
        <fullName evidence="10">tRNA-t(6)A37 methylthiotransferase</fullName>
    </alternativeName>
</protein>
<dbReference type="SMART" id="SM00729">
    <property type="entry name" value="Elp3"/>
    <property type="match status" value="1"/>
</dbReference>
<dbReference type="InterPro" id="IPR013848">
    <property type="entry name" value="Methylthiotransferase_N"/>
</dbReference>
<dbReference type="SUPFAM" id="SSF102114">
    <property type="entry name" value="Radical SAM enzymes"/>
    <property type="match status" value="1"/>
</dbReference>
<reference evidence="16" key="1">
    <citation type="journal article" date="2004" name="Environ. Microbiol.">
        <title>The genome of Desulfotalea psychrophila, a sulfate-reducing bacterium from permanently cold Arctic sediments.</title>
        <authorList>
            <person name="Rabus R."/>
            <person name="Ruepp A."/>
            <person name="Frickey T."/>
            <person name="Rattei T."/>
            <person name="Fartmann B."/>
            <person name="Stark M."/>
            <person name="Bauer M."/>
            <person name="Zibat A."/>
            <person name="Lombardot T."/>
            <person name="Becker I."/>
            <person name="Amann J."/>
            <person name="Gellner K."/>
            <person name="Teeling H."/>
            <person name="Leuschner W.D."/>
            <person name="Gloeckner F.-O."/>
            <person name="Lupas A.N."/>
            <person name="Amann R."/>
            <person name="Klenk H.-P."/>
        </authorList>
    </citation>
    <scope>NUCLEOTIDE SEQUENCE [LARGE SCALE GENOMIC DNA]</scope>
    <source>
        <strain evidence="16">DSM 12343 / LSv54</strain>
    </source>
</reference>
<feature type="domain" description="MTTase N-terminal" evidence="13">
    <location>
        <begin position="2"/>
        <end position="118"/>
    </location>
</feature>
<dbReference type="EC" id="2.8.4.5" evidence="3"/>
<evidence type="ECO:0000259" key="14">
    <source>
        <dbReference type="PROSITE" id="PS51918"/>
    </source>
</evidence>
<dbReference type="PROSITE" id="PS51449">
    <property type="entry name" value="MTTASE_N"/>
    <property type="match status" value="1"/>
</dbReference>
<keyword evidence="7" id="KW-0479">Metal-binding</keyword>
<dbReference type="InterPro" id="IPR005839">
    <property type="entry name" value="Methylthiotransferase"/>
</dbReference>
<dbReference type="Gene3D" id="3.40.50.12160">
    <property type="entry name" value="Methylthiotransferase, N-terminal domain"/>
    <property type="match status" value="1"/>
</dbReference>
<keyword evidence="8" id="KW-0408">Iron</keyword>
<dbReference type="InterPro" id="IPR023404">
    <property type="entry name" value="rSAM_horseshoe"/>
</dbReference>
<dbReference type="PROSITE" id="PS50926">
    <property type="entry name" value="TRAM"/>
    <property type="match status" value="1"/>
</dbReference>
<dbReference type="InterPro" id="IPR038135">
    <property type="entry name" value="Methylthiotransferase_N_sf"/>
</dbReference>
<dbReference type="GO" id="GO:0035598">
    <property type="term" value="F:tRNA (N(6)-L-threonylcarbamoyladenosine(37)-C(2))-methylthiotransferase activity"/>
    <property type="evidence" value="ECO:0007669"/>
    <property type="project" value="UniProtKB-EC"/>
</dbReference>
<dbReference type="NCBIfam" id="TIGR01579">
    <property type="entry name" value="MiaB-like-C"/>
    <property type="match status" value="1"/>
</dbReference>
<dbReference type="InterPro" id="IPR006467">
    <property type="entry name" value="MiaB-like_bact"/>
</dbReference>
<dbReference type="Pfam" id="PF00919">
    <property type="entry name" value="UPF0004"/>
    <property type="match status" value="1"/>
</dbReference>
<dbReference type="OrthoDB" id="9805215at2"/>
<dbReference type="Gene3D" id="3.80.30.20">
    <property type="entry name" value="tm_1862 like domain"/>
    <property type="match status" value="1"/>
</dbReference>
<dbReference type="KEGG" id="dps:DP2956"/>
<dbReference type="eggNOG" id="COG0621">
    <property type="taxonomic scope" value="Bacteria"/>
</dbReference>
<gene>
    <name evidence="15" type="ordered locus">DP2956</name>
</gene>
<evidence type="ECO:0000256" key="11">
    <source>
        <dbReference type="ARBA" id="ARBA00051661"/>
    </source>
</evidence>
<keyword evidence="5" id="KW-0808">Transferase</keyword>
<dbReference type="GO" id="GO:0051539">
    <property type="term" value="F:4 iron, 4 sulfur cluster binding"/>
    <property type="evidence" value="ECO:0007669"/>
    <property type="project" value="UniProtKB-KW"/>
</dbReference>
<dbReference type="SFLD" id="SFLDS00029">
    <property type="entry name" value="Radical_SAM"/>
    <property type="match status" value="1"/>
</dbReference>
<dbReference type="InterPro" id="IPR020612">
    <property type="entry name" value="Methylthiotransferase_CS"/>
</dbReference>
<name>Q6AIZ5_DESPS</name>
<dbReference type="HOGENOM" id="CLU_018697_1_0_7"/>
<feature type="domain" description="Radical SAM core" evidence="14">
    <location>
        <begin position="140"/>
        <end position="370"/>
    </location>
</feature>
<evidence type="ECO:0000256" key="9">
    <source>
        <dbReference type="ARBA" id="ARBA00023014"/>
    </source>
</evidence>
<dbReference type="AlphaFoldDB" id="Q6AIZ5"/>
<keyword evidence="9" id="KW-0411">Iron-sulfur</keyword>
<dbReference type="STRING" id="177439.DP2956"/>
<evidence type="ECO:0000256" key="2">
    <source>
        <dbReference type="ARBA" id="ARBA00002399"/>
    </source>
</evidence>
<dbReference type="CDD" id="cd01335">
    <property type="entry name" value="Radical_SAM"/>
    <property type="match status" value="1"/>
</dbReference>
<feature type="domain" description="TRAM" evidence="12">
    <location>
        <begin position="373"/>
        <end position="434"/>
    </location>
</feature>
<evidence type="ECO:0000256" key="8">
    <source>
        <dbReference type="ARBA" id="ARBA00023004"/>
    </source>
</evidence>
<dbReference type="NCBIfam" id="TIGR00089">
    <property type="entry name" value="MiaB/RimO family radical SAM methylthiotransferase"/>
    <property type="match status" value="1"/>
</dbReference>
<dbReference type="PANTHER" id="PTHR11918">
    <property type="entry name" value="RADICAL SAM PROTEINS"/>
    <property type="match status" value="1"/>
</dbReference>
<dbReference type="PANTHER" id="PTHR11918:SF45">
    <property type="entry name" value="THREONYLCARBAMOYLADENOSINE TRNA METHYLTHIOTRANSFERASE"/>
    <property type="match status" value="1"/>
</dbReference>
<keyword evidence="4" id="KW-0004">4Fe-4S</keyword>